<dbReference type="OrthoDB" id="10053513at2759"/>
<dbReference type="EMBL" id="VTPC01089915">
    <property type="protein sequence ID" value="KAF2885556.1"/>
    <property type="molecule type" value="Genomic_DNA"/>
</dbReference>
<feature type="coiled-coil region" evidence="1">
    <location>
        <begin position="138"/>
        <end position="172"/>
    </location>
</feature>
<sequence length="410" mass="47306">MFQISRAAPICSASRKQNKIVNSLHDSLLFLKLSDRFHYSKWQKKKYRRVFFPSLTQALKDLKETEERHDTKELPDLTAGGKCYDRYDTIEAARNLLNFKESSAVFSKTPVEIKKTYEDRGVQVNTYDDFTSYNIENFMDITAKCKNLKDDVQELQRQIECYVAIIKDCQKKITYIQENLTETFGELQNVMISVNKADVMDCSVSGKIKQIDEVLKEMNVPSSVLDVKLEHKSKTNKEDLLMKSQELKQAIFQNTAIMKDVLESFNLFDVESQLQLEFESSENVPATNKIDQEVANTKSILSRELRLWAIKGNISHTNLTKLLHILHTYHPELPLDSRTLLDTSFNIKHVSLETGGFVYFGIEYCLRNFLSKYNAFSGVLDITFNIDGLPLFNSRNVQLWPILGKVANFK</sequence>
<proteinExistence type="predicted"/>
<comment type="caution">
    <text evidence="2">The sequence shown here is derived from an EMBL/GenBank/DDBJ whole genome shotgun (WGS) entry which is preliminary data.</text>
</comment>
<organism evidence="2 3">
    <name type="scientific">Ignelater luminosus</name>
    <name type="common">Cucubano</name>
    <name type="synonym">Pyrophorus luminosus</name>
    <dbReference type="NCBI Taxonomy" id="2038154"/>
    <lineage>
        <taxon>Eukaryota</taxon>
        <taxon>Metazoa</taxon>
        <taxon>Ecdysozoa</taxon>
        <taxon>Arthropoda</taxon>
        <taxon>Hexapoda</taxon>
        <taxon>Insecta</taxon>
        <taxon>Pterygota</taxon>
        <taxon>Neoptera</taxon>
        <taxon>Endopterygota</taxon>
        <taxon>Coleoptera</taxon>
        <taxon>Polyphaga</taxon>
        <taxon>Elateriformia</taxon>
        <taxon>Elateroidea</taxon>
        <taxon>Elateridae</taxon>
        <taxon>Agrypninae</taxon>
        <taxon>Pyrophorini</taxon>
        <taxon>Ignelater</taxon>
    </lineage>
</organism>
<keyword evidence="1" id="KW-0175">Coiled coil</keyword>
<reference evidence="2" key="1">
    <citation type="submission" date="2019-08" db="EMBL/GenBank/DDBJ databases">
        <title>The genome of the North American firefly Photinus pyralis.</title>
        <authorList>
            <consortium name="Photinus pyralis genome working group"/>
            <person name="Fallon T.R."/>
            <person name="Sander Lower S.E."/>
            <person name="Weng J.-K."/>
        </authorList>
    </citation>
    <scope>NUCLEOTIDE SEQUENCE</scope>
    <source>
        <strain evidence="2">TRF0915ILg1</strain>
        <tissue evidence="2">Whole body</tissue>
    </source>
</reference>
<evidence type="ECO:0000313" key="2">
    <source>
        <dbReference type="EMBL" id="KAF2885556.1"/>
    </source>
</evidence>
<dbReference type="AlphaFoldDB" id="A0A8K0G4E2"/>
<name>A0A8K0G4E2_IGNLU</name>
<accession>A0A8K0G4E2</accession>
<evidence type="ECO:0000256" key="1">
    <source>
        <dbReference type="SAM" id="Coils"/>
    </source>
</evidence>
<keyword evidence="3" id="KW-1185">Reference proteome</keyword>
<dbReference type="Proteomes" id="UP000801492">
    <property type="component" value="Unassembled WGS sequence"/>
</dbReference>
<protein>
    <submittedName>
        <fullName evidence="2">Uncharacterized protein</fullName>
    </submittedName>
</protein>
<gene>
    <name evidence="2" type="ORF">ILUMI_20624</name>
</gene>
<evidence type="ECO:0000313" key="3">
    <source>
        <dbReference type="Proteomes" id="UP000801492"/>
    </source>
</evidence>